<dbReference type="InterPro" id="IPR013216">
    <property type="entry name" value="Methyltransf_11"/>
</dbReference>
<keyword evidence="3" id="KW-0830">Ubiquinone</keyword>
<evidence type="ECO:0000256" key="1">
    <source>
        <dbReference type="ARBA" id="ARBA00022679"/>
    </source>
</evidence>
<name>A0A542DQ80_AMYCI</name>
<keyword evidence="4" id="KW-1185">Reference proteome</keyword>
<dbReference type="AlphaFoldDB" id="A0A542DQ80"/>
<comment type="caution">
    <text evidence="3">The sequence shown here is derived from an EMBL/GenBank/DDBJ whole genome shotgun (WGS) entry which is preliminary data.</text>
</comment>
<dbReference type="CDD" id="cd02440">
    <property type="entry name" value="AdoMet_MTases"/>
    <property type="match status" value="1"/>
</dbReference>
<dbReference type="Pfam" id="PF08241">
    <property type="entry name" value="Methyltransf_11"/>
    <property type="match status" value="1"/>
</dbReference>
<dbReference type="InterPro" id="IPR029063">
    <property type="entry name" value="SAM-dependent_MTases_sf"/>
</dbReference>
<keyword evidence="3" id="KW-0489">Methyltransferase</keyword>
<accession>A0A542DQ80</accession>
<evidence type="ECO:0000259" key="2">
    <source>
        <dbReference type="Pfam" id="PF08241"/>
    </source>
</evidence>
<gene>
    <name evidence="3" type="ORF">FB471_5086</name>
</gene>
<dbReference type="GO" id="GO:0008757">
    <property type="term" value="F:S-adenosylmethionine-dependent methyltransferase activity"/>
    <property type="evidence" value="ECO:0007669"/>
    <property type="project" value="InterPro"/>
</dbReference>
<dbReference type="PANTHER" id="PTHR44068">
    <property type="entry name" value="ZGC:194242"/>
    <property type="match status" value="1"/>
</dbReference>
<sequence length="274" mass="30151">MTTDQSPAESDVAKLQDVAGRILSTVWGDNYHAGYWESEHDASSNEVAQWRMNDVMIKKLGVSAGQRVLDVGCGVGAPAFQLAEQTGATVVGVAISRSHIEGFRRRARERGVDDLVSIELIDALAMPYPDDSFDAAWVVESFINIDRPRGLRSIARVLKPGGRLMFTDVVQPTRQVTDTDQARAEMLDTMEMGELPTREQYLQWVRDAGFTDIEVLDITANTQQTGERIAAGIRKHYDALVAELGPEATGILEQMTTSIEVEYMLVTAHLPDAA</sequence>
<evidence type="ECO:0000313" key="3">
    <source>
        <dbReference type="EMBL" id="TQJ05258.1"/>
    </source>
</evidence>
<dbReference type="RefSeq" id="WP_170220926.1">
    <property type="nucleotide sequence ID" value="NZ_VFML01000001.1"/>
</dbReference>
<organism evidence="3 4">
    <name type="scientific">Amycolatopsis cihanbeyliensis</name>
    <dbReference type="NCBI Taxonomy" id="1128664"/>
    <lineage>
        <taxon>Bacteria</taxon>
        <taxon>Bacillati</taxon>
        <taxon>Actinomycetota</taxon>
        <taxon>Actinomycetes</taxon>
        <taxon>Pseudonocardiales</taxon>
        <taxon>Pseudonocardiaceae</taxon>
        <taxon>Amycolatopsis</taxon>
    </lineage>
</organism>
<dbReference type="InterPro" id="IPR050447">
    <property type="entry name" value="Erg6_SMT_methyltransf"/>
</dbReference>
<evidence type="ECO:0000313" key="4">
    <source>
        <dbReference type="Proteomes" id="UP000320876"/>
    </source>
</evidence>
<protein>
    <submittedName>
        <fullName evidence="3">Ubiquinone/menaquinone biosynthesis C-methylase UbiE</fullName>
    </submittedName>
</protein>
<dbReference type="SUPFAM" id="SSF53335">
    <property type="entry name" value="S-adenosyl-L-methionine-dependent methyltransferases"/>
    <property type="match status" value="1"/>
</dbReference>
<reference evidence="3 4" key="1">
    <citation type="submission" date="2019-06" db="EMBL/GenBank/DDBJ databases">
        <title>Sequencing the genomes of 1000 actinobacteria strains.</title>
        <authorList>
            <person name="Klenk H.-P."/>
        </authorList>
    </citation>
    <scope>NUCLEOTIDE SEQUENCE [LARGE SCALE GENOMIC DNA]</scope>
    <source>
        <strain evidence="3 4">DSM 45679</strain>
    </source>
</reference>
<dbReference type="Gene3D" id="3.40.50.150">
    <property type="entry name" value="Vaccinia Virus protein VP39"/>
    <property type="match status" value="1"/>
</dbReference>
<keyword evidence="1" id="KW-0808">Transferase</keyword>
<dbReference type="PANTHER" id="PTHR44068:SF11">
    <property type="entry name" value="GERANYL DIPHOSPHATE 2-C-METHYLTRANSFERASE"/>
    <property type="match status" value="1"/>
</dbReference>
<feature type="domain" description="Methyltransferase type 11" evidence="2">
    <location>
        <begin position="69"/>
        <end position="166"/>
    </location>
</feature>
<dbReference type="EMBL" id="VFML01000001">
    <property type="protein sequence ID" value="TQJ05258.1"/>
    <property type="molecule type" value="Genomic_DNA"/>
</dbReference>
<proteinExistence type="predicted"/>
<dbReference type="Proteomes" id="UP000320876">
    <property type="component" value="Unassembled WGS sequence"/>
</dbReference>
<dbReference type="GO" id="GO:0032259">
    <property type="term" value="P:methylation"/>
    <property type="evidence" value="ECO:0007669"/>
    <property type="project" value="UniProtKB-KW"/>
</dbReference>